<accession>A0ABM9J547</accession>
<dbReference type="PANTHER" id="PTHR10612:SF34">
    <property type="entry name" value="APOLIPOPROTEIN D"/>
    <property type="match status" value="1"/>
</dbReference>
<dbReference type="PIRSF" id="PIRSF036893">
    <property type="entry name" value="Lipocalin_ApoD"/>
    <property type="match status" value="1"/>
</dbReference>
<keyword evidence="5" id="KW-1185">Reference proteome</keyword>
<name>A0ABM9J547_9RALS</name>
<dbReference type="InterPro" id="IPR047202">
    <property type="entry name" value="Lipocalin_Blc-like_dom"/>
</dbReference>
<dbReference type="Proteomes" id="UP001189616">
    <property type="component" value="Unassembled WGS sequence"/>
</dbReference>
<comment type="function">
    <text evidence="2">Involved in the storage or transport of lipids necessary for membrane maintenance under stressful conditions. Displays a binding preference for lysophospholipids.</text>
</comment>
<keyword evidence="2" id="KW-0998">Cell outer membrane</keyword>
<dbReference type="InterPro" id="IPR002446">
    <property type="entry name" value="Lipocalin_bac"/>
</dbReference>
<comment type="subunit">
    <text evidence="2">Homodimer.</text>
</comment>
<dbReference type="InterPro" id="IPR022271">
    <property type="entry name" value="Lipocalin_ApoD"/>
</dbReference>
<dbReference type="PANTHER" id="PTHR10612">
    <property type="entry name" value="APOLIPOPROTEIN D"/>
    <property type="match status" value="1"/>
</dbReference>
<feature type="domain" description="Lipocalin/cytosolic fatty-acid binding" evidence="3">
    <location>
        <begin position="60"/>
        <end position="200"/>
    </location>
</feature>
<dbReference type="CDD" id="cd19438">
    <property type="entry name" value="lipocalin_Blc-like"/>
    <property type="match status" value="1"/>
</dbReference>
<evidence type="ECO:0000259" key="3">
    <source>
        <dbReference type="Pfam" id="PF08212"/>
    </source>
</evidence>
<evidence type="ECO:0000313" key="4">
    <source>
        <dbReference type="EMBL" id="CAJ0782920.1"/>
    </source>
</evidence>
<evidence type="ECO:0000313" key="5">
    <source>
        <dbReference type="Proteomes" id="UP001189616"/>
    </source>
</evidence>
<proteinExistence type="inferred from homology"/>
<dbReference type="Pfam" id="PF08212">
    <property type="entry name" value="Lipocalin_2"/>
    <property type="match status" value="1"/>
</dbReference>
<keyword evidence="2 4" id="KW-0449">Lipoprotein</keyword>
<dbReference type="Gene3D" id="2.40.128.20">
    <property type="match status" value="1"/>
</dbReference>
<dbReference type="InterPro" id="IPR000566">
    <property type="entry name" value="Lipocln_cytosolic_FA-bd_dom"/>
</dbReference>
<comment type="caution">
    <text evidence="4">The sequence shown here is derived from an EMBL/GenBank/DDBJ whole genome shotgun (WGS) entry which is preliminary data.</text>
</comment>
<reference evidence="4 5" key="1">
    <citation type="submission" date="2023-07" db="EMBL/GenBank/DDBJ databases">
        <authorList>
            <person name="Peeters C."/>
        </authorList>
    </citation>
    <scope>NUCLEOTIDE SEQUENCE [LARGE SCALE GENOMIC DNA]</scope>
    <source>
        <strain evidence="4 5">LMG 7141</strain>
    </source>
</reference>
<dbReference type="PRINTS" id="PR01171">
    <property type="entry name" value="BCTLIPOCALIN"/>
</dbReference>
<organism evidence="4 5">
    <name type="scientific">Ralstonia condita</name>
    <dbReference type="NCBI Taxonomy" id="3058600"/>
    <lineage>
        <taxon>Bacteria</taxon>
        <taxon>Pseudomonadati</taxon>
        <taxon>Pseudomonadota</taxon>
        <taxon>Betaproteobacteria</taxon>
        <taxon>Burkholderiales</taxon>
        <taxon>Burkholderiaceae</taxon>
        <taxon>Ralstonia</taxon>
    </lineage>
</organism>
<evidence type="ECO:0000256" key="1">
    <source>
        <dbReference type="ARBA" id="ARBA00006889"/>
    </source>
</evidence>
<keyword evidence="2" id="KW-0472">Membrane</keyword>
<evidence type="ECO:0000256" key="2">
    <source>
        <dbReference type="PIRNR" id="PIRNR036893"/>
    </source>
</evidence>
<comment type="subcellular location">
    <subcellularLocation>
        <location evidence="2">Cell outer membrane</location>
    </subcellularLocation>
</comment>
<protein>
    <recommendedName>
        <fullName evidence="2">Outer membrane lipoprotein Blc</fullName>
    </recommendedName>
</protein>
<dbReference type="InterPro" id="IPR012674">
    <property type="entry name" value="Calycin"/>
</dbReference>
<sequence length="211" mass="23126">MLKRISNALRLLKRPLMPSAVTQARRGRLQWLALVLAGGVLMAGCAPTTPPPGISPVAPFDLQRYQGRWYEQARLDHSFERGLTDVSATYEPQPDGSVRVVNRGFDPATGMWREAIGKALFTGDHDTGSLKVSFFGPFYGGYHVAALDPGYSWALVVGPDRSYCWILARDKHLDPAQRESIVAKARALGIDTAALIRVSQDRQDPAAVPAR</sequence>
<comment type="similarity">
    <text evidence="1 2">Belongs to the calycin superfamily. Lipocalin family.</text>
</comment>
<dbReference type="SUPFAM" id="SSF50814">
    <property type="entry name" value="Lipocalins"/>
    <property type="match status" value="1"/>
</dbReference>
<dbReference type="EMBL" id="CATYWO010000002">
    <property type="protein sequence ID" value="CAJ0782920.1"/>
    <property type="molecule type" value="Genomic_DNA"/>
</dbReference>
<gene>
    <name evidence="4" type="primary">blc_1</name>
    <name evidence="4" type="ORF">LMG7141_01325</name>
</gene>
<keyword evidence="2" id="KW-0446">Lipid-binding</keyword>